<organism evidence="1 2">
    <name type="scientific">Limisphaera ngatamarikiensis</name>
    <dbReference type="NCBI Taxonomy" id="1324935"/>
    <lineage>
        <taxon>Bacteria</taxon>
        <taxon>Pseudomonadati</taxon>
        <taxon>Verrucomicrobiota</taxon>
        <taxon>Verrucomicrobiia</taxon>
        <taxon>Limisphaerales</taxon>
        <taxon>Limisphaeraceae</taxon>
        <taxon>Limisphaera</taxon>
    </lineage>
</organism>
<protein>
    <submittedName>
        <fullName evidence="1">Uncharacterized protein</fullName>
    </submittedName>
</protein>
<dbReference type="AlphaFoldDB" id="A0A6M1RNG2"/>
<reference evidence="1 2" key="1">
    <citation type="submission" date="2020-02" db="EMBL/GenBank/DDBJ databases">
        <title>Draft genome sequence of Limisphaera ngatamarikiensis NGM72.4T, a thermophilic Verrucomicrobia grouped in subdivision 3.</title>
        <authorList>
            <person name="Carere C.R."/>
            <person name="Steen J."/>
            <person name="Hugenholtz P."/>
            <person name="Stott M.B."/>
        </authorList>
    </citation>
    <scope>NUCLEOTIDE SEQUENCE [LARGE SCALE GENOMIC DNA]</scope>
    <source>
        <strain evidence="1 2">NGM72.4</strain>
    </source>
</reference>
<dbReference type="EMBL" id="JAAKYA010000012">
    <property type="protein sequence ID" value="NGO38245.1"/>
    <property type="molecule type" value="Genomic_DNA"/>
</dbReference>
<dbReference type="Proteomes" id="UP000477311">
    <property type="component" value="Unassembled WGS sequence"/>
</dbReference>
<sequence length="72" mass="8506">MDPVKPAVRIDAANPRHHLWNNHGTWWCHLTVHLPDHTKYRFRTSLETRSLEEACRVRDSLLALLGVRPQER</sequence>
<accession>A0A6M1RNG2</accession>
<evidence type="ECO:0000313" key="2">
    <source>
        <dbReference type="Proteomes" id="UP000477311"/>
    </source>
</evidence>
<name>A0A6M1RNG2_9BACT</name>
<comment type="caution">
    <text evidence="1">The sequence shown here is derived from an EMBL/GenBank/DDBJ whole genome shotgun (WGS) entry which is preliminary data.</text>
</comment>
<proteinExistence type="predicted"/>
<dbReference type="RefSeq" id="WP_165105603.1">
    <property type="nucleotide sequence ID" value="NZ_JAAKYA010000012.1"/>
</dbReference>
<keyword evidence="2" id="KW-1185">Reference proteome</keyword>
<evidence type="ECO:0000313" key="1">
    <source>
        <dbReference type="EMBL" id="NGO38245.1"/>
    </source>
</evidence>
<gene>
    <name evidence="1" type="ORF">G4L39_02390</name>
</gene>